<accession>A0A8T1TR80</accession>
<dbReference type="OrthoDB" id="10562823at2759"/>
<evidence type="ECO:0000313" key="1">
    <source>
        <dbReference type="EMBL" id="KAG6943843.1"/>
    </source>
</evidence>
<feature type="non-terminal residue" evidence="1">
    <location>
        <position position="72"/>
    </location>
</feature>
<dbReference type="AlphaFoldDB" id="A0A8T1TR80"/>
<sequence length="72" mass="7847">MLVSSQAPLQTHNDTSAAPLDPAWSLCRHSLLGLTLAVPSRRQILRCLSTVSNPSCARLRSFCRLPTRSSIS</sequence>
<gene>
    <name evidence="1" type="ORF">JG687_00018204</name>
</gene>
<evidence type="ECO:0000313" key="2">
    <source>
        <dbReference type="Proteomes" id="UP000688947"/>
    </source>
</evidence>
<name>A0A8T1TR80_9STRA</name>
<protein>
    <submittedName>
        <fullName evidence="1">Uncharacterized protein</fullName>
    </submittedName>
</protein>
<proteinExistence type="predicted"/>
<dbReference type="Proteomes" id="UP000688947">
    <property type="component" value="Unassembled WGS sequence"/>
</dbReference>
<comment type="caution">
    <text evidence="1">The sequence shown here is derived from an EMBL/GenBank/DDBJ whole genome shotgun (WGS) entry which is preliminary data.</text>
</comment>
<dbReference type="EMBL" id="JAENGZ010002392">
    <property type="protein sequence ID" value="KAG6943843.1"/>
    <property type="molecule type" value="Genomic_DNA"/>
</dbReference>
<organism evidence="1 2">
    <name type="scientific">Phytophthora cactorum</name>
    <dbReference type="NCBI Taxonomy" id="29920"/>
    <lineage>
        <taxon>Eukaryota</taxon>
        <taxon>Sar</taxon>
        <taxon>Stramenopiles</taxon>
        <taxon>Oomycota</taxon>
        <taxon>Peronosporomycetes</taxon>
        <taxon>Peronosporales</taxon>
        <taxon>Peronosporaceae</taxon>
        <taxon>Phytophthora</taxon>
    </lineage>
</organism>
<reference evidence="1" key="1">
    <citation type="submission" date="2021-01" db="EMBL/GenBank/DDBJ databases">
        <title>Phytophthora aleatoria, a newly-described species from Pinus radiata is distinct from Phytophthora cactorum isolates based on comparative genomics.</title>
        <authorList>
            <person name="Mcdougal R."/>
            <person name="Panda P."/>
            <person name="Williams N."/>
            <person name="Studholme D.J."/>
        </authorList>
    </citation>
    <scope>NUCLEOTIDE SEQUENCE</scope>
    <source>
        <strain evidence="1">NZFS 3830</strain>
    </source>
</reference>